<feature type="transmembrane region" description="Helical" evidence="2">
    <location>
        <begin position="732"/>
        <end position="751"/>
    </location>
</feature>
<evidence type="ECO:0000256" key="2">
    <source>
        <dbReference type="SAM" id="Phobius"/>
    </source>
</evidence>
<dbReference type="EMBL" id="KV454016">
    <property type="protein sequence ID" value="ODV94441.1"/>
    <property type="molecule type" value="Genomic_DNA"/>
</dbReference>
<keyword evidence="2" id="KW-1133">Transmembrane helix</keyword>
<feature type="region of interest" description="Disordered" evidence="1">
    <location>
        <begin position="132"/>
        <end position="203"/>
    </location>
</feature>
<feature type="compositionally biased region" description="Low complexity" evidence="1">
    <location>
        <begin position="66"/>
        <end position="76"/>
    </location>
</feature>
<keyword evidence="2" id="KW-0472">Membrane</keyword>
<feature type="compositionally biased region" description="Low complexity" evidence="1">
    <location>
        <begin position="160"/>
        <end position="180"/>
    </location>
</feature>
<dbReference type="Proteomes" id="UP000094236">
    <property type="component" value="Unassembled WGS sequence"/>
</dbReference>
<feature type="transmembrane region" description="Helical" evidence="2">
    <location>
        <begin position="779"/>
        <end position="799"/>
    </location>
</feature>
<dbReference type="OrthoDB" id="4073891at2759"/>
<organism evidence="3 4">
    <name type="scientific">Pachysolen tannophilus NRRL Y-2460</name>
    <dbReference type="NCBI Taxonomy" id="669874"/>
    <lineage>
        <taxon>Eukaryota</taxon>
        <taxon>Fungi</taxon>
        <taxon>Dikarya</taxon>
        <taxon>Ascomycota</taxon>
        <taxon>Saccharomycotina</taxon>
        <taxon>Pichiomycetes</taxon>
        <taxon>Pachysolenaceae</taxon>
        <taxon>Pachysolen</taxon>
    </lineage>
</organism>
<keyword evidence="2" id="KW-0812">Transmembrane</keyword>
<feature type="compositionally biased region" description="Polar residues" evidence="1">
    <location>
        <begin position="248"/>
        <end position="266"/>
    </location>
</feature>
<evidence type="ECO:0000256" key="1">
    <source>
        <dbReference type="SAM" id="MobiDB-lite"/>
    </source>
</evidence>
<evidence type="ECO:0000313" key="4">
    <source>
        <dbReference type="Proteomes" id="UP000094236"/>
    </source>
</evidence>
<sequence length="802" mass="87234">MFNYIKPGEDYNPFNSQSGNNKNGFANNILKHQRRGTINELVEEDFGIGLNNRSKYHNNNIHSRKNSNGGNNNLGSQYKLDELSPLSKIAASSASSPPEYSEDNKGDIETATTGSPAISDYRTTYMSALTHPEGRADRIQDDGPKSNLKNQRSFPYQQENTPSSNLSNNALSANSNTNDNGIPNKVNTNSSDDKYINKVVDSDPSSNEFGDFNRDYLNYSGLIVGDSPNRSDSPFFNSNILNRLPTQNFYNSSKNSPDSFANTPNPFQKPVSLLAKSRFRSIYNNGNMNLGNNANNNNEDYDDGSGASDTGAAGAGGAGGVGGTVININGGGAVNGGAVGAGGGGGGGAFQEGFDPRQSSIFGRAHRNNSWSAKTINSNNNLLNPSLEKLQITKNSPTSAFGKSEKSTPTPTALTTLASPFVSAASNIGMSNVKDSNSYLNDKLEGSEIQAQLAKMEISKKKKKSGKKFFFISFLLLLVLYLIPLKLAIFAPTCRSSNGFCFPQLTVQLDDSSSEAEAALSSARDLLKVVSYIAIDLGTPIQNSNGDLEISMNNNANKKKIILGNQGNYLTSDDYLNTIDTFSVENIYNLNFLGYCRENLLNGATFCSKSHNGLDILSTLIRDAGIQLAKISKQENYGDMGDSFAVAYQVGLSNFASANEIRNDNSNSNRATLQLLNQARLLNKIGVILPMLTLVQFGISIFNSIYMTILFLANCFSNLKFFNTSKNLKKHLGILLIFEFTVLVLCFLISATEFEYIYKLSIVGHNTGIAIVRFGWGAYLLWFNLLSTIVGWLLLILLYRVV</sequence>
<protein>
    <submittedName>
        <fullName evidence="3">Uncharacterized protein</fullName>
    </submittedName>
</protein>
<feature type="transmembrane region" description="Helical" evidence="2">
    <location>
        <begin position="687"/>
        <end position="712"/>
    </location>
</feature>
<reference evidence="4" key="1">
    <citation type="submission" date="2016-05" db="EMBL/GenBank/DDBJ databases">
        <title>Comparative genomics of biotechnologically important yeasts.</title>
        <authorList>
            <consortium name="DOE Joint Genome Institute"/>
            <person name="Riley R."/>
            <person name="Haridas S."/>
            <person name="Wolfe K.H."/>
            <person name="Lopes M.R."/>
            <person name="Hittinger C.T."/>
            <person name="Goker M."/>
            <person name="Salamov A."/>
            <person name="Wisecaver J."/>
            <person name="Long T.M."/>
            <person name="Aerts A.L."/>
            <person name="Barry K."/>
            <person name="Choi C."/>
            <person name="Clum A."/>
            <person name="Coughlan A.Y."/>
            <person name="Deshpande S."/>
            <person name="Douglass A.P."/>
            <person name="Hanson S.J."/>
            <person name="Klenk H.-P."/>
            <person name="Labutti K."/>
            <person name="Lapidus A."/>
            <person name="Lindquist E."/>
            <person name="Lipzen A."/>
            <person name="Meier-Kolthoff J.P."/>
            <person name="Ohm R.A."/>
            <person name="Otillar R.P."/>
            <person name="Pangilinan J."/>
            <person name="Peng Y."/>
            <person name="Rokas A."/>
            <person name="Rosa C.A."/>
            <person name="Scheuner C."/>
            <person name="Sibirny A.A."/>
            <person name="Slot J.C."/>
            <person name="Stielow J.B."/>
            <person name="Sun H."/>
            <person name="Kurtzman C.P."/>
            <person name="Blackwell M."/>
            <person name="Grigoriev I.V."/>
            <person name="Jeffries T.W."/>
        </authorList>
    </citation>
    <scope>NUCLEOTIDE SEQUENCE [LARGE SCALE GENOMIC DNA]</scope>
    <source>
        <strain evidence="4">NRRL Y-2460</strain>
    </source>
</reference>
<feature type="compositionally biased region" description="Basic and acidic residues" evidence="1">
    <location>
        <begin position="132"/>
        <end position="144"/>
    </location>
</feature>
<feature type="transmembrane region" description="Helical" evidence="2">
    <location>
        <begin position="469"/>
        <end position="491"/>
    </location>
</feature>
<feature type="region of interest" description="Disordered" evidence="1">
    <location>
        <begin position="287"/>
        <end position="307"/>
    </location>
</feature>
<accession>A0A1E4TRQ4</accession>
<feature type="compositionally biased region" description="Polar residues" evidence="1">
    <location>
        <begin position="110"/>
        <end position="120"/>
    </location>
</feature>
<feature type="compositionally biased region" description="Low complexity" evidence="1">
    <location>
        <begin position="84"/>
        <end position="99"/>
    </location>
</feature>
<gene>
    <name evidence="3" type="ORF">PACTADRAFT_51277</name>
</gene>
<feature type="compositionally biased region" description="Polar residues" evidence="1">
    <location>
        <begin position="147"/>
        <end position="159"/>
    </location>
</feature>
<keyword evidence="4" id="KW-1185">Reference proteome</keyword>
<evidence type="ECO:0000313" key="3">
    <source>
        <dbReference type="EMBL" id="ODV94441.1"/>
    </source>
</evidence>
<proteinExistence type="predicted"/>
<dbReference type="AlphaFoldDB" id="A0A1E4TRQ4"/>
<name>A0A1E4TRQ4_PACTA</name>
<feature type="region of interest" description="Disordered" evidence="1">
    <location>
        <begin position="248"/>
        <end position="267"/>
    </location>
</feature>
<feature type="region of interest" description="Disordered" evidence="1">
    <location>
        <begin position="57"/>
        <end position="120"/>
    </location>
</feature>